<dbReference type="Gene3D" id="1.10.287.130">
    <property type="match status" value="1"/>
</dbReference>
<dbReference type="SMART" id="SM00086">
    <property type="entry name" value="PAC"/>
    <property type="match status" value="1"/>
</dbReference>
<dbReference type="PANTHER" id="PTHR43065">
    <property type="entry name" value="SENSOR HISTIDINE KINASE"/>
    <property type="match status" value="1"/>
</dbReference>
<feature type="domain" description="Histidine kinase" evidence="9">
    <location>
        <begin position="392"/>
        <end position="607"/>
    </location>
</feature>
<dbReference type="Pfam" id="PF00512">
    <property type="entry name" value="HisKA"/>
    <property type="match status" value="1"/>
</dbReference>
<dbReference type="EC" id="2.7.13.3" evidence="2"/>
<dbReference type="SUPFAM" id="SSF55785">
    <property type="entry name" value="PYP-like sensor domain (PAS domain)"/>
    <property type="match status" value="3"/>
</dbReference>
<dbReference type="InterPro" id="IPR035965">
    <property type="entry name" value="PAS-like_dom_sf"/>
</dbReference>
<evidence type="ECO:0000256" key="6">
    <source>
        <dbReference type="ARBA" id="ARBA00022777"/>
    </source>
</evidence>
<dbReference type="SMART" id="SM00091">
    <property type="entry name" value="PAS"/>
    <property type="match status" value="3"/>
</dbReference>
<dbReference type="InterPro" id="IPR036097">
    <property type="entry name" value="HisK_dim/P_sf"/>
</dbReference>
<dbReference type="NCBIfam" id="TIGR00229">
    <property type="entry name" value="sensory_box"/>
    <property type="match status" value="2"/>
</dbReference>
<gene>
    <name evidence="12" type="ORF">NWE73_14860</name>
</gene>
<evidence type="ECO:0000256" key="3">
    <source>
        <dbReference type="ARBA" id="ARBA00022553"/>
    </source>
</evidence>
<keyword evidence="5" id="KW-0547">Nucleotide-binding</keyword>
<evidence type="ECO:0000256" key="1">
    <source>
        <dbReference type="ARBA" id="ARBA00000085"/>
    </source>
</evidence>
<evidence type="ECO:0000256" key="8">
    <source>
        <dbReference type="ARBA" id="ARBA00023012"/>
    </source>
</evidence>
<dbReference type="RefSeq" id="WP_277579131.1">
    <property type="nucleotide sequence ID" value="NZ_JANRMI010000004.1"/>
</dbReference>
<dbReference type="Pfam" id="PF08448">
    <property type="entry name" value="PAS_4"/>
    <property type="match status" value="1"/>
</dbReference>
<keyword evidence="7" id="KW-0067">ATP-binding</keyword>
<keyword evidence="4" id="KW-0808">Transferase</keyword>
<organism evidence="12 13">
    <name type="scientific">Bdellovibrio svalbardensis</name>
    <dbReference type="NCBI Taxonomy" id="2972972"/>
    <lineage>
        <taxon>Bacteria</taxon>
        <taxon>Pseudomonadati</taxon>
        <taxon>Bdellovibrionota</taxon>
        <taxon>Bdellovibrionia</taxon>
        <taxon>Bdellovibrionales</taxon>
        <taxon>Pseudobdellovibrionaceae</taxon>
        <taxon>Bdellovibrio</taxon>
    </lineage>
</organism>
<reference evidence="12" key="1">
    <citation type="submission" date="2022-08" db="EMBL/GenBank/DDBJ databases">
        <title>Novel Bdellovibrio Species Isolated from Svalbard: Designation Bdellovibrio svalbardensis.</title>
        <authorList>
            <person name="Mitchell R.J."/>
            <person name="Choi S.Y."/>
        </authorList>
    </citation>
    <scope>NUCLEOTIDE SEQUENCE</scope>
    <source>
        <strain evidence="12">PAP01</strain>
    </source>
</reference>
<sequence length="615" mass="69000">MPELHNDFFQLSPDLLVILDSQGRIVEGNTAWHESLSGRSQESTGNSFFDFVHPADVEAVSLYLKSHSFDEGAGPKEFSLRQSTKSEEYFLVNWIFCMSPQTKLFYGSGRKGDSGSKISFENNMLIKILDGVPAMIGYWDRDLRNKFANKAYYEYFLVKPQEIRGKHIREVIGEKLFAANVGYMEKALAGEFQTFEREIPLPQGGSRATLANYIPDIEGGQIVGFFVVVTDVSKMKRIESELLQAFNALELEKSRFSLLVEALDLTAMVEIADSTGAITYANEKFVEVSGYSKEELLGHSHHKLNSGFHPPEFFAELWQTILEGKPWHGEICNRKKNGVLYWVDTIIVPIPDARGKVGQFIAIRFDITMRREAEKTLIESSKMASLGIMAAGVAHEINNPLAIIKGKVETLQRKLADVNFSRTSIQEELEKIGQTSDRIGSVVRGLRSFARSGEKDPFSLVQASDLVSQTLALCKERFSKHGVEIRVEVRADLTFMCRPGQIIQVLINLLNNSFDALEKLEEKWVSIDVRETVAGKIRFAVLDSGQGIPPKLAEQVMSPFFTTKEIGKGTGLGLSISRGIIEDHGGHLWLDQESKNTKFVFEIPMFHNEVGQRNI</sequence>
<dbReference type="PRINTS" id="PR00344">
    <property type="entry name" value="BCTRLSENSOR"/>
</dbReference>
<dbReference type="PANTHER" id="PTHR43065:SF10">
    <property type="entry name" value="PEROXIDE STRESS-ACTIVATED HISTIDINE KINASE MAK3"/>
    <property type="match status" value="1"/>
</dbReference>
<evidence type="ECO:0000256" key="7">
    <source>
        <dbReference type="ARBA" id="ARBA00022840"/>
    </source>
</evidence>
<dbReference type="Proteomes" id="UP001152321">
    <property type="component" value="Unassembled WGS sequence"/>
</dbReference>
<evidence type="ECO:0000256" key="2">
    <source>
        <dbReference type="ARBA" id="ARBA00012438"/>
    </source>
</evidence>
<accession>A0ABT6DM33</accession>
<dbReference type="PROSITE" id="PS50112">
    <property type="entry name" value="PAS"/>
    <property type="match status" value="1"/>
</dbReference>
<keyword evidence="3" id="KW-0597">Phosphoprotein</keyword>
<proteinExistence type="predicted"/>
<keyword evidence="8" id="KW-0902">Two-component regulatory system</keyword>
<protein>
    <recommendedName>
        <fullName evidence="2">histidine kinase</fullName>
        <ecNumber evidence="2">2.7.13.3</ecNumber>
    </recommendedName>
</protein>
<dbReference type="InterPro" id="IPR003594">
    <property type="entry name" value="HATPase_dom"/>
</dbReference>
<dbReference type="PROSITE" id="PS50113">
    <property type="entry name" value="PAC"/>
    <property type="match status" value="1"/>
</dbReference>
<dbReference type="InterPro" id="IPR004358">
    <property type="entry name" value="Sig_transdc_His_kin-like_C"/>
</dbReference>
<evidence type="ECO:0000256" key="5">
    <source>
        <dbReference type="ARBA" id="ARBA00022741"/>
    </source>
</evidence>
<dbReference type="SMART" id="SM00388">
    <property type="entry name" value="HisKA"/>
    <property type="match status" value="1"/>
</dbReference>
<keyword evidence="13" id="KW-1185">Reference proteome</keyword>
<evidence type="ECO:0000259" key="11">
    <source>
        <dbReference type="PROSITE" id="PS50113"/>
    </source>
</evidence>
<evidence type="ECO:0000259" key="9">
    <source>
        <dbReference type="PROSITE" id="PS50109"/>
    </source>
</evidence>
<name>A0ABT6DM33_9BACT</name>
<dbReference type="InterPro" id="IPR005467">
    <property type="entry name" value="His_kinase_dom"/>
</dbReference>
<keyword evidence="6" id="KW-0418">Kinase</keyword>
<evidence type="ECO:0000259" key="10">
    <source>
        <dbReference type="PROSITE" id="PS50112"/>
    </source>
</evidence>
<dbReference type="InterPro" id="IPR000014">
    <property type="entry name" value="PAS"/>
</dbReference>
<evidence type="ECO:0000313" key="13">
    <source>
        <dbReference type="Proteomes" id="UP001152321"/>
    </source>
</evidence>
<dbReference type="SUPFAM" id="SSF55874">
    <property type="entry name" value="ATPase domain of HSP90 chaperone/DNA topoisomerase II/histidine kinase"/>
    <property type="match status" value="1"/>
</dbReference>
<dbReference type="InterPro" id="IPR013656">
    <property type="entry name" value="PAS_4"/>
</dbReference>
<dbReference type="SUPFAM" id="SSF47384">
    <property type="entry name" value="Homodimeric domain of signal transducing histidine kinase"/>
    <property type="match status" value="1"/>
</dbReference>
<comment type="catalytic activity">
    <reaction evidence="1">
        <text>ATP + protein L-histidine = ADP + protein N-phospho-L-histidine.</text>
        <dbReference type="EC" id="2.7.13.3"/>
    </reaction>
</comment>
<dbReference type="Pfam" id="PF13426">
    <property type="entry name" value="PAS_9"/>
    <property type="match status" value="2"/>
</dbReference>
<feature type="domain" description="PAS" evidence="10">
    <location>
        <begin position="252"/>
        <end position="310"/>
    </location>
</feature>
<dbReference type="CDD" id="cd00082">
    <property type="entry name" value="HisKA"/>
    <property type="match status" value="1"/>
</dbReference>
<dbReference type="EMBL" id="JANRMI010000004">
    <property type="protein sequence ID" value="MDG0817659.1"/>
    <property type="molecule type" value="Genomic_DNA"/>
</dbReference>
<dbReference type="InterPro" id="IPR000700">
    <property type="entry name" value="PAS-assoc_C"/>
</dbReference>
<dbReference type="SMART" id="SM00387">
    <property type="entry name" value="HATPase_c"/>
    <property type="match status" value="1"/>
</dbReference>
<comment type="caution">
    <text evidence="12">The sequence shown here is derived from an EMBL/GenBank/DDBJ whole genome shotgun (WGS) entry which is preliminary data.</text>
</comment>
<evidence type="ECO:0000256" key="4">
    <source>
        <dbReference type="ARBA" id="ARBA00022679"/>
    </source>
</evidence>
<dbReference type="InterPro" id="IPR003661">
    <property type="entry name" value="HisK_dim/P_dom"/>
</dbReference>
<feature type="domain" description="PAC" evidence="11">
    <location>
        <begin position="327"/>
        <end position="379"/>
    </location>
</feature>
<dbReference type="CDD" id="cd00130">
    <property type="entry name" value="PAS"/>
    <property type="match status" value="3"/>
</dbReference>
<evidence type="ECO:0000313" key="12">
    <source>
        <dbReference type="EMBL" id="MDG0817659.1"/>
    </source>
</evidence>
<dbReference type="Gene3D" id="3.30.450.20">
    <property type="entry name" value="PAS domain"/>
    <property type="match status" value="3"/>
</dbReference>
<dbReference type="InterPro" id="IPR001610">
    <property type="entry name" value="PAC"/>
</dbReference>
<dbReference type="Pfam" id="PF02518">
    <property type="entry name" value="HATPase_c"/>
    <property type="match status" value="1"/>
</dbReference>
<dbReference type="Gene3D" id="3.30.565.10">
    <property type="entry name" value="Histidine kinase-like ATPase, C-terminal domain"/>
    <property type="match status" value="1"/>
</dbReference>
<dbReference type="InterPro" id="IPR036890">
    <property type="entry name" value="HATPase_C_sf"/>
</dbReference>
<dbReference type="PROSITE" id="PS50109">
    <property type="entry name" value="HIS_KIN"/>
    <property type="match status" value="1"/>
</dbReference>